<keyword evidence="3 10" id="KW-0328">Glycosyltransferase</keyword>
<evidence type="ECO:0000256" key="7">
    <source>
        <dbReference type="ARBA" id="ARBA00022989"/>
    </source>
</evidence>
<keyword evidence="5" id="KW-0812">Transmembrane</keyword>
<protein>
    <recommendedName>
        <fullName evidence="10">Hexosyltransferase</fullName>
        <ecNumber evidence="10">2.4.1.-</ecNumber>
    </recommendedName>
</protein>
<evidence type="ECO:0000313" key="11">
    <source>
        <dbReference type="EMBL" id="ELR60897.1"/>
    </source>
</evidence>
<evidence type="ECO:0000256" key="6">
    <source>
        <dbReference type="ARBA" id="ARBA00022968"/>
    </source>
</evidence>
<dbReference type="GO" id="GO:0000139">
    <property type="term" value="C:Golgi membrane"/>
    <property type="evidence" value="ECO:0007669"/>
    <property type="project" value="UniProtKB-SubCell"/>
</dbReference>
<keyword evidence="6" id="KW-0735">Signal-anchor</keyword>
<keyword evidence="9" id="KW-0472">Membrane</keyword>
<dbReference type="AlphaFoldDB" id="L8J0D6"/>
<dbReference type="Gene3D" id="3.90.550.50">
    <property type="match status" value="1"/>
</dbReference>
<dbReference type="FunFam" id="3.90.550.50:FF:000025">
    <property type="entry name" value="Hexosyltransferase"/>
    <property type="match status" value="1"/>
</dbReference>
<keyword evidence="8 10" id="KW-0333">Golgi apparatus</keyword>
<evidence type="ECO:0000256" key="1">
    <source>
        <dbReference type="ARBA" id="ARBA00004323"/>
    </source>
</evidence>
<accession>L8J0D6</accession>
<dbReference type="GO" id="GO:0006493">
    <property type="term" value="P:protein O-linked glycosylation"/>
    <property type="evidence" value="ECO:0007669"/>
    <property type="project" value="TreeGrafter"/>
</dbReference>
<sequence>KYYILSQSEVCKGKSVFLLSLIFSSPENGTRRDLIRKTWGNVTSVGGHPILTLFALGMPVLVTTQQEIDKEPQKNNDIIGGILLDSAENQTLKIIAMTQWAVAFCPNALFVLKVDEEMFVNIPSLVDYLLNLKEHVEDIYVGRVIHQDTPNRDAKSQEFVPFSQYPEKYYPDYCSREAFVMSQDAAWMMYVVFKEVPIIVPADVFIGICAKSIGLIPIHSSRFSGKRHIRYNRCCYKFIFTSSETTGAEMPRAWKEINSGKECTLLETYY</sequence>
<feature type="non-terminal residue" evidence="11">
    <location>
        <position position="1"/>
    </location>
</feature>
<dbReference type="STRING" id="72004.ENSBMUP00000021303"/>
<evidence type="ECO:0000313" key="12">
    <source>
        <dbReference type="Proteomes" id="UP000011080"/>
    </source>
</evidence>
<dbReference type="PANTHER" id="PTHR11214:SF29">
    <property type="entry name" value="BETA-1,3-GALACTOSYLTRANSFERASE 9"/>
    <property type="match status" value="1"/>
</dbReference>
<name>L8J0D6_9CETA</name>
<evidence type="ECO:0000256" key="8">
    <source>
        <dbReference type="ARBA" id="ARBA00023034"/>
    </source>
</evidence>
<keyword evidence="7" id="KW-1133">Transmembrane helix</keyword>
<gene>
    <name evidence="11" type="ORF">M91_04251</name>
</gene>
<dbReference type="Proteomes" id="UP000011080">
    <property type="component" value="Unassembled WGS sequence"/>
</dbReference>
<proteinExistence type="inferred from homology"/>
<dbReference type="Pfam" id="PF01762">
    <property type="entry name" value="Galactosyl_T"/>
    <property type="match status" value="1"/>
</dbReference>
<evidence type="ECO:0000256" key="3">
    <source>
        <dbReference type="ARBA" id="ARBA00022676"/>
    </source>
</evidence>
<comment type="similarity">
    <text evidence="2 10">Belongs to the glycosyltransferase 31 family.</text>
</comment>
<comment type="subcellular location">
    <subcellularLocation>
        <location evidence="1 10">Golgi apparatus membrane</location>
        <topology evidence="1 10">Single-pass type II membrane protein</topology>
    </subcellularLocation>
</comment>
<evidence type="ECO:0000256" key="2">
    <source>
        <dbReference type="ARBA" id="ARBA00008661"/>
    </source>
</evidence>
<dbReference type="EC" id="2.4.1.-" evidence="10"/>
<dbReference type="GO" id="GO:0016758">
    <property type="term" value="F:hexosyltransferase activity"/>
    <property type="evidence" value="ECO:0007669"/>
    <property type="project" value="InterPro"/>
</dbReference>
<dbReference type="PANTHER" id="PTHR11214">
    <property type="entry name" value="BETA-1,3-N-ACETYLGLUCOSAMINYLTRANSFERASE"/>
    <property type="match status" value="1"/>
</dbReference>
<dbReference type="InterPro" id="IPR002659">
    <property type="entry name" value="Glyco_trans_31"/>
</dbReference>
<feature type="non-terminal residue" evidence="11">
    <location>
        <position position="270"/>
    </location>
</feature>
<reference evidence="11 12" key="1">
    <citation type="journal article" date="2012" name="Nat. Genet.">
        <title>The yak genome and adaptation to life at high altitude.</title>
        <authorList>
            <person name="Qiu Q."/>
            <person name="Zhang G."/>
            <person name="Ma T."/>
            <person name="Qian W."/>
            <person name="Wang J."/>
            <person name="Ye Z."/>
            <person name="Cao C."/>
            <person name="Hu Q."/>
            <person name="Kim J."/>
            <person name="Larkin D.M."/>
            <person name="Auvil L."/>
            <person name="Capitanu B."/>
            <person name="Ma J."/>
            <person name="Lewin H.A."/>
            <person name="Qian X."/>
            <person name="Lang Y."/>
            <person name="Zhou R."/>
            <person name="Wang L."/>
            <person name="Wang K."/>
            <person name="Xia J."/>
            <person name="Liao S."/>
            <person name="Pan S."/>
            <person name="Lu X."/>
            <person name="Hou H."/>
            <person name="Wang Y."/>
            <person name="Zang X."/>
            <person name="Yin Y."/>
            <person name="Ma H."/>
            <person name="Zhang J."/>
            <person name="Wang Z."/>
            <person name="Zhang Y."/>
            <person name="Zhang D."/>
            <person name="Yonezawa T."/>
            <person name="Hasegawa M."/>
            <person name="Zhong Y."/>
            <person name="Liu W."/>
            <person name="Zhang Y."/>
            <person name="Huang Z."/>
            <person name="Zhang S."/>
            <person name="Long R."/>
            <person name="Yang H."/>
            <person name="Wang J."/>
            <person name="Lenstra J.A."/>
            <person name="Cooper D.N."/>
            <person name="Wu Y."/>
            <person name="Wang J."/>
            <person name="Shi P."/>
            <person name="Wang J."/>
            <person name="Liu J."/>
        </authorList>
    </citation>
    <scope>NUCLEOTIDE SEQUENCE [LARGE SCALE GENOMIC DNA]</scope>
    <source>
        <strain evidence="12">yakQH1</strain>
    </source>
</reference>
<evidence type="ECO:0000256" key="5">
    <source>
        <dbReference type="ARBA" id="ARBA00022692"/>
    </source>
</evidence>
<evidence type="ECO:0000256" key="10">
    <source>
        <dbReference type="RuleBase" id="RU363063"/>
    </source>
</evidence>
<keyword evidence="4" id="KW-0808">Transferase</keyword>
<evidence type="ECO:0000256" key="4">
    <source>
        <dbReference type="ARBA" id="ARBA00022679"/>
    </source>
</evidence>
<dbReference type="EMBL" id="JH880525">
    <property type="protein sequence ID" value="ELR60897.1"/>
    <property type="molecule type" value="Genomic_DNA"/>
</dbReference>
<organism evidence="11 12">
    <name type="scientific">Bos mutus</name>
    <name type="common">wild yak</name>
    <dbReference type="NCBI Taxonomy" id="72004"/>
    <lineage>
        <taxon>Eukaryota</taxon>
        <taxon>Metazoa</taxon>
        <taxon>Chordata</taxon>
        <taxon>Craniata</taxon>
        <taxon>Vertebrata</taxon>
        <taxon>Euteleostomi</taxon>
        <taxon>Mammalia</taxon>
        <taxon>Eutheria</taxon>
        <taxon>Laurasiatheria</taxon>
        <taxon>Artiodactyla</taxon>
        <taxon>Ruminantia</taxon>
        <taxon>Pecora</taxon>
        <taxon>Bovidae</taxon>
        <taxon>Bovinae</taxon>
        <taxon>Bos</taxon>
    </lineage>
</organism>
<evidence type="ECO:0000256" key="9">
    <source>
        <dbReference type="ARBA" id="ARBA00023136"/>
    </source>
</evidence>